<dbReference type="Proteomes" id="UP001219525">
    <property type="component" value="Unassembled WGS sequence"/>
</dbReference>
<dbReference type="AlphaFoldDB" id="A0AAD6Y2E4"/>
<evidence type="ECO:0000313" key="1">
    <source>
        <dbReference type="EMBL" id="KAJ7195897.1"/>
    </source>
</evidence>
<gene>
    <name evidence="1" type="ORF">GGX14DRAFT_403632</name>
</gene>
<accession>A0AAD6Y2E4</accession>
<organism evidence="1 2">
    <name type="scientific">Mycena pura</name>
    <dbReference type="NCBI Taxonomy" id="153505"/>
    <lineage>
        <taxon>Eukaryota</taxon>
        <taxon>Fungi</taxon>
        <taxon>Dikarya</taxon>
        <taxon>Basidiomycota</taxon>
        <taxon>Agaricomycotina</taxon>
        <taxon>Agaricomycetes</taxon>
        <taxon>Agaricomycetidae</taxon>
        <taxon>Agaricales</taxon>
        <taxon>Marasmiineae</taxon>
        <taxon>Mycenaceae</taxon>
        <taxon>Mycena</taxon>
    </lineage>
</organism>
<evidence type="ECO:0000313" key="2">
    <source>
        <dbReference type="Proteomes" id="UP001219525"/>
    </source>
</evidence>
<name>A0AAD6Y2E4_9AGAR</name>
<reference evidence="1" key="1">
    <citation type="submission" date="2023-03" db="EMBL/GenBank/DDBJ databases">
        <title>Massive genome expansion in bonnet fungi (Mycena s.s.) driven by repeated elements and novel gene families across ecological guilds.</title>
        <authorList>
            <consortium name="Lawrence Berkeley National Laboratory"/>
            <person name="Harder C.B."/>
            <person name="Miyauchi S."/>
            <person name="Viragh M."/>
            <person name="Kuo A."/>
            <person name="Thoen E."/>
            <person name="Andreopoulos B."/>
            <person name="Lu D."/>
            <person name="Skrede I."/>
            <person name="Drula E."/>
            <person name="Henrissat B."/>
            <person name="Morin E."/>
            <person name="Kohler A."/>
            <person name="Barry K."/>
            <person name="LaButti K."/>
            <person name="Morin E."/>
            <person name="Salamov A."/>
            <person name="Lipzen A."/>
            <person name="Mereny Z."/>
            <person name="Hegedus B."/>
            <person name="Baldrian P."/>
            <person name="Stursova M."/>
            <person name="Weitz H."/>
            <person name="Taylor A."/>
            <person name="Grigoriev I.V."/>
            <person name="Nagy L.G."/>
            <person name="Martin F."/>
            <person name="Kauserud H."/>
        </authorList>
    </citation>
    <scope>NUCLEOTIDE SEQUENCE</scope>
    <source>
        <strain evidence="1">9144</strain>
    </source>
</reference>
<protein>
    <submittedName>
        <fullName evidence="1">Uncharacterized protein</fullName>
    </submittedName>
</protein>
<dbReference type="EMBL" id="JARJCW010000087">
    <property type="protein sequence ID" value="KAJ7195897.1"/>
    <property type="molecule type" value="Genomic_DNA"/>
</dbReference>
<comment type="caution">
    <text evidence="1">The sequence shown here is derived from an EMBL/GenBank/DDBJ whole genome shotgun (WGS) entry which is preliminary data.</text>
</comment>
<keyword evidence="2" id="KW-1185">Reference proteome</keyword>
<sequence length="266" mass="28296">MPAYAVLQIPQSPGIYSKSFAELSERGTNAETITCVKIKVVCFDGNESALSSSPHLPPLVPRGLPDASTQATGYRLKCYQAFAPAPVAVRPPQFLLHIVTSSDSDAAGSPFRTCVLTSSQVLATPPAPSLALCLLPARSALFARRPYVLHAARVFCTPPISVTSPTWSPGMCPLQTVPGSCTSLLPFLHVAPALCTAPSVCTAPRFNPSAAYLYDITVNTASAQQTCTDINDHFSVSDSPSRRPPPPVCLRLQAAINIGKSLTYWR</sequence>
<proteinExistence type="predicted"/>